<gene>
    <name evidence="2" type="ordered locus">Hoch_6258</name>
</gene>
<reference evidence="2 3" key="1">
    <citation type="journal article" date="2010" name="Stand. Genomic Sci.">
        <title>Complete genome sequence of Haliangium ochraceum type strain (SMP-2).</title>
        <authorList>
            <consortium name="US DOE Joint Genome Institute (JGI-PGF)"/>
            <person name="Ivanova N."/>
            <person name="Daum C."/>
            <person name="Lang E."/>
            <person name="Abt B."/>
            <person name="Kopitz M."/>
            <person name="Saunders E."/>
            <person name="Lapidus A."/>
            <person name="Lucas S."/>
            <person name="Glavina Del Rio T."/>
            <person name="Nolan M."/>
            <person name="Tice H."/>
            <person name="Copeland A."/>
            <person name="Cheng J.F."/>
            <person name="Chen F."/>
            <person name="Bruce D."/>
            <person name="Goodwin L."/>
            <person name="Pitluck S."/>
            <person name="Mavromatis K."/>
            <person name="Pati A."/>
            <person name="Mikhailova N."/>
            <person name="Chen A."/>
            <person name="Palaniappan K."/>
            <person name="Land M."/>
            <person name="Hauser L."/>
            <person name="Chang Y.J."/>
            <person name="Jeffries C.D."/>
            <person name="Detter J.C."/>
            <person name="Brettin T."/>
            <person name="Rohde M."/>
            <person name="Goker M."/>
            <person name="Bristow J."/>
            <person name="Markowitz V."/>
            <person name="Eisen J.A."/>
            <person name="Hugenholtz P."/>
            <person name="Kyrpides N.C."/>
            <person name="Klenk H.P."/>
        </authorList>
    </citation>
    <scope>NUCLEOTIDE SEQUENCE [LARGE SCALE GENOMIC DNA]</scope>
    <source>
        <strain evidence="3">DSM 14365 / CIP 107738 / JCM 11303 / AJ 13395 / SMP-2</strain>
    </source>
</reference>
<dbReference type="RefSeq" id="WP_012831321.1">
    <property type="nucleotide sequence ID" value="NC_013440.1"/>
</dbReference>
<dbReference type="STRING" id="502025.Hoch_6258"/>
<sequence length="268" mass="29759">MATKTRSTLLGFSVLIGVLLLGGGYFASTLLSPDAGDGDEQAAASGADSRQPGATEAKPELKRTMAQLRQRAQEIAEQRDRQARMAPDETYGFPAETVTLAQEIFDEMWAVRGLVHTHEQRADAARRLMASPRALELVYHTATDPELARKLFDEQQAEARYFSILVLEEAAKDGQHDLVKQALSVVRRGLLSEYEPGRGEDFRGLLTAYTSAVVADDLSADTLQTLGYQPDMPKEMKQIYFETVFSVLWKREGIEVAEARFKEIFPEG</sequence>
<evidence type="ECO:0000313" key="2">
    <source>
        <dbReference type="EMBL" id="ACY18729.1"/>
    </source>
</evidence>
<dbReference type="KEGG" id="hoh:Hoch_6258"/>
<dbReference type="EMBL" id="CP001804">
    <property type="protein sequence ID" value="ACY18729.1"/>
    <property type="molecule type" value="Genomic_DNA"/>
</dbReference>
<evidence type="ECO:0000313" key="3">
    <source>
        <dbReference type="Proteomes" id="UP000001880"/>
    </source>
</evidence>
<dbReference type="HOGENOM" id="CLU_1037340_0_0_7"/>
<proteinExistence type="predicted"/>
<name>D0LMP2_HALO1</name>
<feature type="region of interest" description="Disordered" evidence="1">
    <location>
        <begin position="37"/>
        <end position="59"/>
    </location>
</feature>
<accession>D0LMP2</accession>
<dbReference type="AlphaFoldDB" id="D0LMP2"/>
<evidence type="ECO:0000256" key="1">
    <source>
        <dbReference type="SAM" id="MobiDB-lite"/>
    </source>
</evidence>
<keyword evidence="3" id="KW-1185">Reference proteome</keyword>
<protein>
    <submittedName>
        <fullName evidence="2">Uncharacterized protein</fullName>
    </submittedName>
</protein>
<dbReference type="Proteomes" id="UP000001880">
    <property type="component" value="Chromosome"/>
</dbReference>
<organism evidence="2 3">
    <name type="scientific">Haliangium ochraceum (strain DSM 14365 / JCM 11303 / SMP-2)</name>
    <dbReference type="NCBI Taxonomy" id="502025"/>
    <lineage>
        <taxon>Bacteria</taxon>
        <taxon>Pseudomonadati</taxon>
        <taxon>Myxococcota</taxon>
        <taxon>Polyangia</taxon>
        <taxon>Haliangiales</taxon>
        <taxon>Kofleriaceae</taxon>
        <taxon>Haliangium</taxon>
    </lineage>
</organism>
<dbReference type="eggNOG" id="ENOG5030T51">
    <property type="taxonomic scope" value="Bacteria"/>
</dbReference>